<comment type="caution">
    <text evidence="2">The sequence shown here is derived from an EMBL/GenBank/DDBJ whole genome shotgun (WGS) entry which is preliminary data.</text>
</comment>
<proteinExistence type="predicted"/>
<evidence type="ECO:0000256" key="1">
    <source>
        <dbReference type="SAM" id="MobiDB-lite"/>
    </source>
</evidence>
<sequence length="521" mass="59352">MRLTKKTLVSATPLSTAFISTSIVQEFQDSPNDEEDVRSSQDYMNDLEKEYKARALLAKSKRFFKKGTQRFSSAKATDQTECHKCDEEEVSSYEETEVKALMALVDEERVSVGKESASNDEWVKISIQKVHTLLEIEDNDDRKSFLDYLCIDLNYVEEQRNNLLSKHINLVQELNTCKEQLLVLKQAKLDLFTMQHVNTEMFKENQNLRNELKDLTSITETWLNNSNKVNQCISEQIPTQKKKILGIDQHTEDTSSSRQKDLIFEKSSVDNSNMSITTSNKPRLSEAENSTLPNHDTDKVPSEESERNMTDLSVAISDSSVTDYDLADESSACNTPLPLLEKLTGAEPVFGPKTIKLILKLNSTFKAEILKTLAGKLKNVKIEDDLPLAIVMKELNELKLQISKNKYISITLTKENPPQDPDLQGQQYLFLSAYIVGLFLYEEESNLETLNMSQRTVKHVVAMFLPQLITMTLSGLEKERLLKLRKLRLLKQVNLNHQDQRLPLKGGFLSKTSHLESICAM</sequence>
<evidence type="ECO:0000313" key="2">
    <source>
        <dbReference type="EMBL" id="GJS53474.1"/>
    </source>
</evidence>
<feature type="region of interest" description="Disordered" evidence="1">
    <location>
        <begin position="272"/>
        <end position="308"/>
    </location>
</feature>
<feature type="compositionally biased region" description="Basic and acidic residues" evidence="1">
    <location>
        <begin position="295"/>
        <end position="308"/>
    </location>
</feature>
<protein>
    <submittedName>
        <fullName evidence="2">Uncharacterized protein</fullName>
    </submittedName>
</protein>
<organism evidence="2 3">
    <name type="scientific">Tanacetum coccineum</name>
    <dbReference type="NCBI Taxonomy" id="301880"/>
    <lineage>
        <taxon>Eukaryota</taxon>
        <taxon>Viridiplantae</taxon>
        <taxon>Streptophyta</taxon>
        <taxon>Embryophyta</taxon>
        <taxon>Tracheophyta</taxon>
        <taxon>Spermatophyta</taxon>
        <taxon>Magnoliopsida</taxon>
        <taxon>eudicotyledons</taxon>
        <taxon>Gunneridae</taxon>
        <taxon>Pentapetalae</taxon>
        <taxon>asterids</taxon>
        <taxon>campanulids</taxon>
        <taxon>Asterales</taxon>
        <taxon>Asteraceae</taxon>
        <taxon>Asteroideae</taxon>
        <taxon>Anthemideae</taxon>
        <taxon>Anthemidinae</taxon>
        <taxon>Tanacetum</taxon>
    </lineage>
</organism>
<dbReference type="Proteomes" id="UP001151760">
    <property type="component" value="Unassembled WGS sequence"/>
</dbReference>
<gene>
    <name evidence="2" type="ORF">Tco_0626836</name>
</gene>
<feature type="compositionally biased region" description="Polar residues" evidence="1">
    <location>
        <begin position="272"/>
        <end position="294"/>
    </location>
</feature>
<keyword evidence="3" id="KW-1185">Reference proteome</keyword>
<reference evidence="2" key="2">
    <citation type="submission" date="2022-01" db="EMBL/GenBank/DDBJ databases">
        <authorList>
            <person name="Yamashiro T."/>
            <person name="Shiraishi A."/>
            <person name="Satake H."/>
            <person name="Nakayama K."/>
        </authorList>
    </citation>
    <scope>NUCLEOTIDE SEQUENCE</scope>
</reference>
<accession>A0ABQ4WKS5</accession>
<reference evidence="2" key="1">
    <citation type="journal article" date="2022" name="Int. J. Mol. Sci.">
        <title>Draft Genome of Tanacetum Coccineum: Genomic Comparison of Closely Related Tanacetum-Family Plants.</title>
        <authorList>
            <person name="Yamashiro T."/>
            <person name="Shiraishi A."/>
            <person name="Nakayama K."/>
            <person name="Satake H."/>
        </authorList>
    </citation>
    <scope>NUCLEOTIDE SEQUENCE</scope>
</reference>
<evidence type="ECO:0000313" key="3">
    <source>
        <dbReference type="Proteomes" id="UP001151760"/>
    </source>
</evidence>
<name>A0ABQ4WKS5_9ASTR</name>
<dbReference type="EMBL" id="BQNB010008729">
    <property type="protein sequence ID" value="GJS53474.1"/>
    <property type="molecule type" value="Genomic_DNA"/>
</dbReference>